<evidence type="ECO:0000313" key="7">
    <source>
        <dbReference type="Proteomes" id="UP001271769"/>
    </source>
</evidence>
<organism evidence="6 7">
    <name type="scientific">Dongia rigui</name>
    <dbReference type="NCBI Taxonomy" id="940149"/>
    <lineage>
        <taxon>Bacteria</taxon>
        <taxon>Pseudomonadati</taxon>
        <taxon>Pseudomonadota</taxon>
        <taxon>Alphaproteobacteria</taxon>
        <taxon>Rhodospirillales</taxon>
        <taxon>Dongiaceae</taxon>
        <taxon>Dongia</taxon>
    </lineage>
</organism>
<dbReference type="InterPro" id="IPR005119">
    <property type="entry name" value="LysR_subst-bd"/>
</dbReference>
<evidence type="ECO:0000256" key="4">
    <source>
        <dbReference type="ARBA" id="ARBA00023163"/>
    </source>
</evidence>
<keyword evidence="2" id="KW-0805">Transcription regulation</keyword>
<sequence length="291" mass="31791">MDGRTGGLMLDWDDLRYFMALADSGSLAAAARKLGVEHATVARRVAALEDRLGTALVDRRTRRTQLTEAGRKVASRTRAMEDEAFAIERDLLGNGPEAAIELAVSAPPQLAVLVARRLVAFQSVQPTLRLTLLGQTRNVSLQRREADIALRLFRPQDDGLIIRKVGTLCYRLYGSSAYLSAHRQSDRDFIGFDEGLDDLPQQVWLKAQMGDKPMVLRSNDLGVQAEAAAAGIGLAVLPAFAAKAHQLKAADPKAPVFMRDIWLTFHRDLQKNAAVKATAAFLATCMPQETG</sequence>
<dbReference type="InterPro" id="IPR000847">
    <property type="entry name" value="LysR_HTH_N"/>
</dbReference>
<dbReference type="EMBL" id="JAXCLX010000001">
    <property type="protein sequence ID" value="MDY0871512.1"/>
    <property type="molecule type" value="Genomic_DNA"/>
</dbReference>
<dbReference type="Gene3D" id="1.10.10.10">
    <property type="entry name" value="Winged helix-like DNA-binding domain superfamily/Winged helix DNA-binding domain"/>
    <property type="match status" value="1"/>
</dbReference>
<gene>
    <name evidence="6" type="ORF">SMD31_06245</name>
</gene>
<reference evidence="6 7" key="1">
    <citation type="journal article" date="2013" name="Antonie Van Leeuwenhoek">
        <title>Dongia rigui sp. nov., isolated from freshwater of a large wetland in Korea.</title>
        <authorList>
            <person name="Baik K.S."/>
            <person name="Hwang Y.M."/>
            <person name="Choi J.S."/>
            <person name="Kwon J."/>
            <person name="Seong C.N."/>
        </authorList>
    </citation>
    <scope>NUCLEOTIDE SEQUENCE [LARGE SCALE GENOMIC DNA]</scope>
    <source>
        <strain evidence="6 7">04SU4-P</strain>
    </source>
</reference>
<comment type="caution">
    <text evidence="6">The sequence shown here is derived from an EMBL/GenBank/DDBJ whole genome shotgun (WGS) entry which is preliminary data.</text>
</comment>
<evidence type="ECO:0000256" key="1">
    <source>
        <dbReference type="ARBA" id="ARBA00009437"/>
    </source>
</evidence>
<accession>A0ABU5DW38</accession>
<dbReference type="RefSeq" id="WP_320499944.1">
    <property type="nucleotide sequence ID" value="NZ_JAXCLX010000001.1"/>
</dbReference>
<dbReference type="InterPro" id="IPR058163">
    <property type="entry name" value="LysR-type_TF_proteobact-type"/>
</dbReference>
<dbReference type="Proteomes" id="UP001271769">
    <property type="component" value="Unassembled WGS sequence"/>
</dbReference>
<keyword evidence="3" id="KW-0238">DNA-binding</keyword>
<dbReference type="Pfam" id="PF00126">
    <property type="entry name" value="HTH_1"/>
    <property type="match status" value="1"/>
</dbReference>
<dbReference type="PANTHER" id="PTHR30537">
    <property type="entry name" value="HTH-TYPE TRANSCRIPTIONAL REGULATOR"/>
    <property type="match status" value="1"/>
</dbReference>
<protein>
    <submittedName>
        <fullName evidence="6">LysR family transcriptional regulator</fullName>
    </submittedName>
</protein>
<keyword evidence="7" id="KW-1185">Reference proteome</keyword>
<dbReference type="Gene3D" id="3.40.190.290">
    <property type="match status" value="1"/>
</dbReference>
<dbReference type="PROSITE" id="PS50931">
    <property type="entry name" value="HTH_LYSR"/>
    <property type="match status" value="1"/>
</dbReference>
<keyword evidence="4" id="KW-0804">Transcription</keyword>
<dbReference type="InterPro" id="IPR036388">
    <property type="entry name" value="WH-like_DNA-bd_sf"/>
</dbReference>
<evidence type="ECO:0000256" key="3">
    <source>
        <dbReference type="ARBA" id="ARBA00023125"/>
    </source>
</evidence>
<name>A0ABU5DW38_9PROT</name>
<feature type="domain" description="HTH lysR-type" evidence="5">
    <location>
        <begin position="10"/>
        <end position="67"/>
    </location>
</feature>
<comment type="similarity">
    <text evidence="1">Belongs to the LysR transcriptional regulatory family.</text>
</comment>
<evidence type="ECO:0000313" key="6">
    <source>
        <dbReference type="EMBL" id="MDY0871512.1"/>
    </source>
</evidence>
<proteinExistence type="inferred from homology"/>
<evidence type="ECO:0000259" key="5">
    <source>
        <dbReference type="PROSITE" id="PS50931"/>
    </source>
</evidence>
<dbReference type="SUPFAM" id="SSF53850">
    <property type="entry name" value="Periplasmic binding protein-like II"/>
    <property type="match status" value="1"/>
</dbReference>
<dbReference type="Pfam" id="PF03466">
    <property type="entry name" value="LysR_substrate"/>
    <property type="match status" value="1"/>
</dbReference>
<dbReference type="SUPFAM" id="SSF46785">
    <property type="entry name" value="Winged helix' DNA-binding domain"/>
    <property type="match status" value="1"/>
</dbReference>
<dbReference type="InterPro" id="IPR036390">
    <property type="entry name" value="WH_DNA-bd_sf"/>
</dbReference>
<evidence type="ECO:0000256" key="2">
    <source>
        <dbReference type="ARBA" id="ARBA00023015"/>
    </source>
</evidence>
<dbReference type="PANTHER" id="PTHR30537:SF3">
    <property type="entry name" value="TRANSCRIPTIONAL REGULATORY PROTEIN"/>
    <property type="match status" value="1"/>
</dbReference>